<evidence type="ECO:0000313" key="5">
    <source>
        <dbReference type="Proteomes" id="UP000600101"/>
    </source>
</evidence>
<gene>
    <name evidence="4" type="ORF">H7965_29575</name>
</gene>
<dbReference type="Gene3D" id="2.60.120.200">
    <property type="match status" value="1"/>
</dbReference>
<dbReference type="PROSITE" id="PS51762">
    <property type="entry name" value="GH16_2"/>
    <property type="match status" value="1"/>
</dbReference>
<dbReference type="Gene3D" id="2.60.60.40">
    <property type="match status" value="1"/>
</dbReference>
<dbReference type="Pfam" id="PF00722">
    <property type="entry name" value="Glyco_hydro_16"/>
    <property type="match status" value="1"/>
</dbReference>
<feature type="domain" description="GH16" evidence="3">
    <location>
        <begin position="20"/>
        <end position="249"/>
    </location>
</feature>
<sequence>MNHAFVESEKMVSAVGTTSTDTSGNAYRVVLSDDFSNGYQTSKWGPAFGGGTYWNGAFTWSSADVGVRNGELQVTDTRHADGSWTAGGFSSFKAGNTITYGTVEFDARVEQAQGTQAAILMWPASDTWPRDGEIDILETPKTVPMHSTHWEGSDGSHRYDSIFSDYDPGQTHHYKMTWLPSVLTIEVDGKVVATWTDPAAIPDTAMGFGAMGYVAASGEEWLGGGPDGSTPNVVTTHIDNVVMSQWVSGSGTYTGGSGTVTKPPVVAEPAPKPADPVTKTIGSGSDTLVLKISQDAWQGNATYTISVDGKQVDGTLTAGASHAAGLNDVITVKGNWGAGAHKVTVNFTNDAYGGSSAADRNLHVDGITFNGVELAGSSADLYSNGPADFAFSKAAVVTPPPVAEPPVTTTPGTATPPAKFGGRDADVWIGQADFGGSDYVTYGGTSDWGTGPGATLKPASWNASWSSKLAFDNFVQTNLDLSKAGSLDFDLMLVSAKRGAVTLGAGDDQVTWVAHSNSGGAALNTMVIKTGAGNDTVTITDAGRSPLADYDRHDNGKLYNANYDGRHSIADVTFGSGQDSVTVEGKTKLVLHAGSGEATAVGGAGNDIFHAGTGTAEFTGGAGKDSFVFVRGSGHVVIEDFTSGTDLLQFSGGLTKSGVTTKAATEGGVSGLLVTYDTGGDSVFLAHVTKIAAADMLFA</sequence>
<evidence type="ECO:0000256" key="1">
    <source>
        <dbReference type="ARBA" id="ARBA00006865"/>
    </source>
</evidence>
<dbReference type="InterPro" id="IPR013320">
    <property type="entry name" value="ConA-like_dom_sf"/>
</dbReference>
<dbReference type="Pfam" id="PF16841">
    <property type="entry name" value="CBM60"/>
    <property type="match status" value="1"/>
</dbReference>
<reference evidence="4" key="1">
    <citation type="submission" date="2020-08" db="EMBL/GenBank/DDBJ databases">
        <authorList>
            <person name="Hu Y."/>
            <person name="Nguyen S.V."/>
            <person name="Li F."/>
            <person name="Fanning S."/>
        </authorList>
    </citation>
    <scope>NUCLEOTIDE SEQUENCE</scope>
    <source>
        <strain evidence="4">SYSU D8009</strain>
    </source>
</reference>
<dbReference type="GO" id="GO:0004553">
    <property type="term" value="F:hydrolase activity, hydrolyzing O-glycosyl compounds"/>
    <property type="evidence" value="ECO:0007669"/>
    <property type="project" value="InterPro"/>
</dbReference>
<dbReference type="Gene3D" id="2.150.10.10">
    <property type="entry name" value="Serralysin-like metalloprotease, C-terminal"/>
    <property type="match status" value="1"/>
</dbReference>
<dbReference type="InterPro" id="IPR011049">
    <property type="entry name" value="Serralysin-like_metalloprot_C"/>
</dbReference>
<dbReference type="SUPFAM" id="SSF51120">
    <property type="entry name" value="beta-Roll"/>
    <property type="match status" value="1"/>
</dbReference>
<dbReference type="Proteomes" id="UP000600101">
    <property type="component" value="Unassembled WGS sequence"/>
</dbReference>
<dbReference type="InterPro" id="IPR000757">
    <property type="entry name" value="Beta-glucanase-like"/>
</dbReference>
<organism evidence="4 5">
    <name type="scientific">Siccirubricoccus deserti</name>
    <dbReference type="NCBI Taxonomy" id="2013562"/>
    <lineage>
        <taxon>Bacteria</taxon>
        <taxon>Pseudomonadati</taxon>
        <taxon>Pseudomonadota</taxon>
        <taxon>Alphaproteobacteria</taxon>
        <taxon>Acetobacterales</taxon>
        <taxon>Roseomonadaceae</taxon>
        <taxon>Siccirubricoccus</taxon>
    </lineage>
</organism>
<dbReference type="CDD" id="cd00413">
    <property type="entry name" value="Glyco_hydrolase_16"/>
    <property type="match status" value="1"/>
</dbReference>
<dbReference type="PRINTS" id="PR00313">
    <property type="entry name" value="CABNDNGRPT"/>
</dbReference>
<name>A0A9X0R6B2_9PROT</name>
<dbReference type="AlphaFoldDB" id="A0A9X0R6B2"/>
<dbReference type="PANTHER" id="PTHR10963:SF60">
    <property type="entry name" value="GRAM-NEGATIVE BACTERIA-BINDING PROTEIN 1-RELATED"/>
    <property type="match status" value="1"/>
</dbReference>
<dbReference type="InterPro" id="IPR031768">
    <property type="entry name" value="CBM60_xylan-bd"/>
</dbReference>
<accession>A0A9X0R6B2</accession>
<evidence type="ECO:0000313" key="4">
    <source>
        <dbReference type="EMBL" id="MBC4019353.1"/>
    </source>
</evidence>
<feature type="region of interest" description="Disordered" evidence="2">
    <location>
        <begin position="402"/>
        <end position="421"/>
    </location>
</feature>
<dbReference type="SUPFAM" id="SSF49899">
    <property type="entry name" value="Concanavalin A-like lectins/glucanases"/>
    <property type="match status" value="1"/>
</dbReference>
<comment type="similarity">
    <text evidence="1">Belongs to the glycosyl hydrolase 16 family.</text>
</comment>
<comment type="caution">
    <text evidence="4">The sequence shown here is derived from an EMBL/GenBank/DDBJ whole genome shotgun (WGS) entry which is preliminary data.</text>
</comment>
<dbReference type="PANTHER" id="PTHR10963">
    <property type="entry name" value="GLYCOSYL HYDROLASE-RELATED"/>
    <property type="match status" value="1"/>
</dbReference>
<evidence type="ECO:0000259" key="3">
    <source>
        <dbReference type="PROSITE" id="PS51762"/>
    </source>
</evidence>
<feature type="compositionally biased region" description="Low complexity" evidence="2">
    <location>
        <begin position="405"/>
        <end position="418"/>
    </location>
</feature>
<dbReference type="EMBL" id="JACOMF010000182">
    <property type="protein sequence ID" value="MBC4019353.1"/>
    <property type="molecule type" value="Genomic_DNA"/>
</dbReference>
<proteinExistence type="inferred from homology"/>
<protein>
    <submittedName>
        <fullName evidence="4">Family 16 glycosylhydrolase</fullName>
    </submittedName>
</protein>
<dbReference type="GO" id="GO:0005975">
    <property type="term" value="P:carbohydrate metabolic process"/>
    <property type="evidence" value="ECO:0007669"/>
    <property type="project" value="InterPro"/>
</dbReference>
<dbReference type="InterPro" id="IPR050546">
    <property type="entry name" value="Glycosyl_Hydrlase_16"/>
</dbReference>
<evidence type="ECO:0000256" key="2">
    <source>
        <dbReference type="SAM" id="MobiDB-lite"/>
    </source>
</evidence>
<keyword evidence="5" id="KW-1185">Reference proteome</keyword>